<accession>A0A2G5HQF3</accession>
<organism evidence="2 3">
    <name type="scientific">Cercospora beticola</name>
    <name type="common">Sugarbeet leaf spot fungus</name>
    <dbReference type="NCBI Taxonomy" id="122368"/>
    <lineage>
        <taxon>Eukaryota</taxon>
        <taxon>Fungi</taxon>
        <taxon>Dikarya</taxon>
        <taxon>Ascomycota</taxon>
        <taxon>Pezizomycotina</taxon>
        <taxon>Dothideomycetes</taxon>
        <taxon>Dothideomycetidae</taxon>
        <taxon>Mycosphaerellales</taxon>
        <taxon>Mycosphaerellaceae</taxon>
        <taxon>Cercospora</taxon>
    </lineage>
</organism>
<dbReference type="OrthoDB" id="5346621at2759"/>
<name>A0A2G5HQF3_CERBT</name>
<evidence type="ECO:0000313" key="2">
    <source>
        <dbReference type="EMBL" id="PIA94776.1"/>
    </source>
</evidence>
<feature type="region of interest" description="Disordered" evidence="1">
    <location>
        <begin position="160"/>
        <end position="187"/>
    </location>
</feature>
<feature type="region of interest" description="Disordered" evidence="1">
    <location>
        <begin position="94"/>
        <end position="114"/>
    </location>
</feature>
<protein>
    <submittedName>
        <fullName evidence="2">Uncharacterized protein</fullName>
    </submittedName>
</protein>
<sequence length="187" mass="20525">MATKELGLRLTWYLTGTIRPDAQVGMPPEIAAKALEDGFAMVPKLRKDIEDGKITSANIQFVFHNQFLCLLQAYLQGIVNIQRPHATLSTIATTNTESRGEPHATRKRDGTTDPEHYEIHYGKGDLKGSNRLGSAHLYMDGRLKFSKELLGTVLVALPGTKPQETNLLPAPASPSTEQEEAESSKKA</sequence>
<dbReference type="EMBL" id="LKMD01000104">
    <property type="protein sequence ID" value="PIA94776.1"/>
    <property type="molecule type" value="Genomic_DNA"/>
</dbReference>
<feature type="compositionally biased region" description="Basic and acidic residues" evidence="1">
    <location>
        <begin position="98"/>
        <end position="114"/>
    </location>
</feature>
<dbReference type="AlphaFoldDB" id="A0A2G5HQF3"/>
<evidence type="ECO:0000313" key="3">
    <source>
        <dbReference type="Proteomes" id="UP000230605"/>
    </source>
</evidence>
<proteinExistence type="predicted"/>
<reference evidence="2 3" key="1">
    <citation type="submission" date="2015-10" db="EMBL/GenBank/DDBJ databases">
        <title>The cercosporin biosynthetic gene cluster was horizontally transferred to several fungal lineages and shown to be expanded in Cercospora beticola based on microsynteny with recipient genomes.</title>
        <authorList>
            <person name="De Jonge R."/>
            <person name="Ebert M.K."/>
            <person name="Suttle J.C."/>
            <person name="Jurick Ii W.M."/>
            <person name="Secor G.A."/>
            <person name="Thomma B.P."/>
            <person name="Van De Peer Y."/>
            <person name="Bolton M.D."/>
        </authorList>
    </citation>
    <scope>NUCLEOTIDE SEQUENCE [LARGE SCALE GENOMIC DNA]</scope>
    <source>
        <strain evidence="2 3">09-40</strain>
    </source>
</reference>
<dbReference type="Proteomes" id="UP000230605">
    <property type="component" value="Chromosome 6"/>
</dbReference>
<evidence type="ECO:0000256" key="1">
    <source>
        <dbReference type="SAM" id="MobiDB-lite"/>
    </source>
</evidence>
<comment type="caution">
    <text evidence="2">The sequence shown here is derived from an EMBL/GenBank/DDBJ whole genome shotgun (WGS) entry which is preliminary data.</text>
</comment>
<gene>
    <name evidence="2" type="ORF">CB0940_08783</name>
</gene>